<organism evidence="1 2">
    <name type="scientific">Ideonella paludis</name>
    <dbReference type="NCBI Taxonomy" id="1233411"/>
    <lineage>
        <taxon>Bacteria</taxon>
        <taxon>Pseudomonadati</taxon>
        <taxon>Pseudomonadota</taxon>
        <taxon>Betaproteobacteria</taxon>
        <taxon>Burkholderiales</taxon>
        <taxon>Sphaerotilaceae</taxon>
        <taxon>Ideonella</taxon>
    </lineage>
</organism>
<reference evidence="1 2" key="1">
    <citation type="submission" date="2021-04" db="EMBL/GenBank/DDBJ databases">
        <title>The genome sequence of type strain Ideonella paludis KCTC 32238.</title>
        <authorList>
            <person name="Liu Y."/>
        </authorList>
    </citation>
    <scope>NUCLEOTIDE SEQUENCE [LARGE SCALE GENOMIC DNA]</scope>
    <source>
        <strain evidence="1 2">KCTC 32238</strain>
    </source>
</reference>
<comment type="caution">
    <text evidence="1">The sequence shown here is derived from an EMBL/GenBank/DDBJ whole genome shotgun (WGS) entry which is preliminary data.</text>
</comment>
<gene>
    <name evidence="1" type="ORF">KAK11_03135</name>
</gene>
<dbReference type="RefSeq" id="WP_210806034.1">
    <property type="nucleotide sequence ID" value="NZ_JAGQDG010000001.1"/>
</dbReference>
<name>A0ABS5DT52_9BURK</name>
<dbReference type="Proteomes" id="UP000672097">
    <property type="component" value="Unassembled WGS sequence"/>
</dbReference>
<proteinExistence type="predicted"/>
<dbReference type="EMBL" id="JAGQDG010000001">
    <property type="protein sequence ID" value="MBQ0934309.1"/>
    <property type="molecule type" value="Genomic_DNA"/>
</dbReference>
<evidence type="ECO:0000313" key="1">
    <source>
        <dbReference type="EMBL" id="MBQ0934309.1"/>
    </source>
</evidence>
<accession>A0ABS5DT52</accession>
<evidence type="ECO:0000313" key="2">
    <source>
        <dbReference type="Proteomes" id="UP000672097"/>
    </source>
</evidence>
<sequence length="118" mass="12516">MSDVESQTDTDATLTGTYDPWPSKAELLSAIQASGFRVVSTDFSIRVSGSGSIVFRHLVGDVCPPAIDGDASTTAEFLRDAAVVSSALAAAGIRHRLEIYDDEQNCAGCFHHQWPSAA</sequence>
<keyword evidence="2" id="KW-1185">Reference proteome</keyword>
<protein>
    <submittedName>
        <fullName evidence="1">Uncharacterized protein</fullName>
    </submittedName>
</protein>